<feature type="signal peptide" evidence="9">
    <location>
        <begin position="1"/>
        <end position="23"/>
    </location>
</feature>
<dbReference type="GO" id="GO:0005576">
    <property type="term" value="C:extracellular region"/>
    <property type="evidence" value="ECO:0007669"/>
    <property type="project" value="UniProtKB-SubCell"/>
</dbReference>
<feature type="chain" id="PRO_5028882472" description="Hemolin" evidence="9">
    <location>
        <begin position="24"/>
        <end position="489"/>
    </location>
</feature>
<dbReference type="Pfam" id="PF07679">
    <property type="entry name" value="I-set"/>
    <property type="match status" value="2"/>
</dbReference>
<dbReference type="GO" id="GO:0008046">
    <property type="term" value="F:axon guidance receptor activity"/>
    <property type="evidence" value="ECO:0007669"/>
    <property type="project" value="TreeGrafter"/>
</dbReference>
<dbReference type="Pfam" id="PF13927">
    <property type="entry name" value="Ig_3"/>
    <property type="match status" value="1"/>
</dbReference>
<evidence type="ECO:0000256" key="5">
    <source>
        <dbReference type="ARBA" id="ARBA00023319"/>
    </source>
</evidence>
<dbReference type="KEGG" id="tnl:113505655"/>
<evidence type="ECO:0000259" key="10">
    <source>
        <dbReference type="PROSITE" id="PS50835"/>
    </source>
</evidence>
<evidence type="ECO:0000256" key="8">
    <source>
        <dbReference type="SAM" id="MobiDB-lite"/>
    </source>
</evidence>
<proteinExistence type="inferred from homology"/>
<name>A0A7E5WUP1_TRINI</name>
<sequence>MEIRRSMFCLALVLLAVLQCSESHSMRRRQAVDDVNYDDPLLGDEATDDETLNDTDNAEVQPEKAPAVIETKPTHYEVEADGEIRLECKVSPENTVVQWYKGNQLYFIGNINLHPEEVRYSIAEDSKDLLIKNAKLSDSDVFKCETVQKSLLAINHTLLVTQKPEIINMSASHGGNLAVGADLKLTCLVTASPVPTVIWSVTRRDNNQNDRLTEKDGEFSVEGNVYSMYIKNVRKSDAGQYYCYALNKLGSHQAEITVVVNGKPQVHVPRTIVNSGLNTEAILQCSAHEEARPHIRWYKDGSLIENSSSKFMISTRGSHSNLTVFPSADEDFGTYTCEAANSFGRHNKSIDLVQSPVVEDLEVDGSAMTWVVHSHQPLEAMEVQLRPLSDDGEWTSLDVPLPPSNGHKYEVSYHLEDKQLDSGEYHAVVKVKNSKSWGGSDEPAVVKIEAQAQYIQHASVFRENNAAHSIRPVYTAITTVLMYLLVRMV</sequence>
<dbReference type="GO" id="GO:0005886">
    <property type="term" value="C:plasma membrane"/>
    <property type="evidence" value="ECO:0007669"/>
    <property type="project" value="TreeGrafter"/>
</dbReference>
<dbReference type="PROSITE" id="PS50835">
    <property type="entry name" value="IG_LIKE"/>
    <property type="match status" value="3"/>
</dbReference>
<dbReference type="InParanoid" id="A0A7E5WUP1"/>
<dbReference type="OrthoDB" id="6085115at2759"/>
<dbReference type="InterPro" id="IPR036179">
    <property type="entry name" value="Ig-like_dom_sf"/>
</dbReference>
<evidence type="ECO:0000256" key="9">
    <source>
        <dbReference type="SAM" id="SignalP"/>
    </source>
</evidence>
<dbReference type="InterPro" id="IPR003598">
    <property type="entry name" value="Ig_sub2"/>
</dbReference>
<protein>
    <recommendedName>
        <fullName evidence="7">Hemolin</fullName>
    </recommendedName>
</protein>
<dbReference type="GO" id="GO:0030424">
    <property type="term" value="C:axon"/>
    <property type="evidence" value="ECO:0007669"/>
    <property type="project" value="TreeGrafter"/>
</dbReference>
<keyword evidence="4" id="KW-0325">Glycoprotein</keyword>
<dbReference type="GO" id="GO:0043025">
    <property type="term" value="C:neuronal cell body"/>
    <property type="evidence" value="ECO:0007669"/>
    <property type="project" value="TreeGrafter"/>
</dbReference>
<evidence type="ECO:0000256" key="7">
    <source>
        <dbReference type="ARBA" id="ARBA00068688"/>
    </source>
</evidence>
<dbReference type="InterPro" id="IPR007110">
    <property type="entry name" value="Ig-like_dom"/>
</dbReference>
<evidence type="ECO:0000256" key="4">
    <source>
        <dbReference type="ARBA" id="ARBA00023180"/>
    </source>
</evidence>
<dbReference type="SMART" id="SM00408">
    <property type="entry name" value="IGc2"/>
    <property type="match status" value="3"/>
</dbReference>
<dbReference type="SUPFAM" id="SSF48726">
    <property type="entry name" value="Immunoglobulin"/>
    <property type="match status" value="3"/>
</dbReference>
<dbReference type="InterPro" id="IPR003599">
    <property type="entry name" value="Ig_sub"/>
</dbReference>
<comment type="subcellular location">
    <subcellularLocation>
        <location evidence="1">Secreted</location>
    </subcellularLocation>
</comment>
<dbReference type="GO" id="GO:0007156">
    <property type="term" value="P:homophilic cell adhesion via plasma membrane adhesion molecules"/>
    <property type="evidence" value="ECO:0007669"/>
    <property type="project" value="TreeGrafter"/>
</dbReference>
<evidence type="ECO:0000313" key="12">
    <source>
        <dbReference type="RefSeq" id="XP_026744259.1"/>
    </source>
</evidence>
<keyword evidence="2" id="KW-0964">Secreted</keyword>
<accession>A0A7E5WUP1</accession>
<feature type="domain" description="Ig-like" evidence="10">
    <location>
        <begin position="66"/>
        <end position="161"/>
    </location>
</feature>
<dbReference type="SMART" id="SM00409">
    <property type="entry name" value="IG"/>
    <property type="match status" value="3"/>
</dbReference>
<feature type="domain" description="Ig-like" evidence="10">
    <location>
        <begin position="164"/>
        <end position="257"/>
    </location>
</feature>
<dbReference type="Gene3D" id="2.60.40.10">
    <property type="entry name" value="Immunoglobulins"/>
    <property type="match status" value="3"/>
</dbReference>
<reference evidence="12" key="1">
    <citation type="submission" date="2025-08" db="UniProtKB">
        <authorList>
            <consortium name="RefSeq"/>
        </authorList>
    </citation>
    <scope>IDENTIFICATION</scope>
</reference>
<feature type="domain" description="Ig-like" evidence="10">
    <location>
        <begin position="264"/>
        <end position="351"/>
    </location>
</feature>
<dbReference type="AlphaFoldDB" id="A0A7E5WUP1"/>
<gene>
    <name evidence="12" type="primary">LOC113505655</name>
</gene>
<evidence type="ECO:0000256" key="1">
    <source>
        <dbReference type="ARBA" id="ARBA00004613"/>
    </source>
</evidence>
<organism evidence="11 12">
    <name type="scientific">Trichoplusia ni</name>
    <name type="common">Cabbage looper</name>
    <dbReference type="NCBI Taxonomy" id="7111"/>
    <lineage>
        <taxon>Eukaryota</taxon>
        <taxon>Metazoa</taxon>
        <taxon>Ecdysozoa</taxon>
        <taxon>Arthropoda</taxon>
        <taxon>Hexapoda</taxon>
        <taxon>Insecta</taxon>
        <taxon>Pterygota</taxon>
        <taxon>Neoptera</taxon>
        <taxon>Endopterygota</taxon>
        <taxon>Lepidoptera</taxon>
        <taxon>Glossata</taxon>
        <taxon>Ditrysia</taxon>
        <taxon>Noctuoidea</taxon>
        <taxon>Noctuidae</taxon>
        <taxon>Plusiinae</taxon>
        <taxon>Trichoplusia</taxon>
    </lineage>
</organism>
<dbReference type="GO" id="GO:0050808">
    <property type="term" value="P:synapse organization"/>
    <property type="evidence" value="ECO:0007669"/>
    <property type="project" value="TreeGrafter"/>
</dbReference>
<dbReference type="CDD" id="cd00096">
    <property type="entry name" value="Ig"/>
    <property type="match status" value="2"/>
</dbReference>
<dbReference type="InterPro" id="IPR013098">
    <property type="entry name" value="Ig_I-set"/>
</dbReference>
<comment type="similarity">
    <text evidence="6">Belongs to the hemolin family.</text>
</comment>
<keyword evidence="9" id="KW-0732">Signal</keyword>
<evidence type="ECO:0000313" key="11">
    <source>
        <dbReference type="Proteomes" id="UP000322000"/>
    </source>
</evidence>
<feature type="compositionally biased region" description="Acidic residues" evidence="8">
    <location>
        <begin position="37"/>
        <end position="57"/>
    </location>
</feature>
<evidence type="ECO:0000256" key="3">
    <source>
        <dbReference type="ARBA" id="ARBA00023157"/>
    </source>
</evidence>
<dbReference type="Proteomes" id="UP000322000">
    <property type="component" value="Chromosome 26"/>
</dbReference>
<evidence type="ECO:0000256" key="2">
    <source>
        <dbReference type="ARBA" id="ARBA00022525"/>
    </source>
</evidence>
<dbReference type="GeneID" id="113505655"/>
<keyword evidence="5" id="KW-0393">Immunoglobulin domain</keyword>
<dbReference type="PANTHER" id="PTHR45080:SF33">
    <property type="entry name" value="IG-LIKE DOMAIN-CONTAINING PROTEIN"/>
    <property type="match status" value="1"/>
</dbReference>
<dbReference type="FunFam" id="2.60.40.10:FF:000032">
    <property type="entry name" value="palladin isoform X1"/>
    <property type="match status" value="1"/>
</dbReference>
<evidence type="ECO:0000256" key="6">
    <source>
        <dbReference type="ARBA" id="ARBA00061228"/>
    </source>
</evidence>
<keyword evidence="11" id="KW-1185">Reference proteome</keyword>
<feature type="region of interest" description="Disordered" evidence="8">
    <location>
        <begin position="37"/>
        <end position="60"/>
    </location>
</feature>
<keyword evidence="3" id="KW-1015">Disulfide bond</keyword>
<dbReference type="RefSeq" id="XP_026744259.1">
    <property type="nucleotide sequence ID" value="XM_026888458.1"/>
</dbReference>
<dbReference type="InterPro" id="IPR013783">
    <property type="entry name" value="Ig-like_fold"/>
</dbReference>
<dbReference type="PANTHER" id="PTHR45080">
    <property type="entry name" value="CONTACTIN 5"/>
    <property type="match status" value="1"/>
</dbReference>
<dbReference type="InterPro" id="IPR050958">
    <property type="entry name" value="Cell_Adh-Cytoskel_Orgn"/>
</dbReference>